<comment type="similarity">
    <text evidence="2">Belongs to the cytochrome c family.</text>
</comment>
<dbReference type="EMBL" id="JASPKZ010007447">
    <property type="protein sequence ID" value="KAJ9584199.1"/>
    <property type="molecule type" value="Genomic_DNA"/>
</dbReference>
<evidence type="ECO:0000259" key="7">
    <source>
        <dbReference type="PROSITE" id="PS51007"/>
    </source>
</evidence>
<dbReference type="Pfam" id="PF00034">
    <property type="entry name" value="Cytochrom_C"/>
    <property type="match status" value="1"/>
</dbReference>
<reference evidence="8" key="1">
    <citation type="journal article" date="2023" name="IScience">
        <title>Live-bearing cockroach genome reveals convergent evolutionary mechanisms linked to viviparity in insects and beyond.</title>
        <authorList>
            <person name="Fouks B."/>
            <person name="Harrison M.C."/>
            <person name="Mikhailova A.A."/>
            <person name="Marchal E."/>
            <person name="English S."/>
            <person name="Carruthers M."/>
            <person name="Jennings E.C."/>
            <person name="Chiamaka E.L."/>
            <person name="Frigard R.A."/>
            <person name="Pippel M."/>
            <person name="Attardo G.M."/>
            <person name="Benoit J.B."/>
            <person name="Bornberg-Bauer E."/>
            <person name="Tobe S.S."/>
        </authorList>
    </citation>
    <scope>NUCLEOTIDE SEQUENCE</scope>
    <source>
        <strain evidence="8">Stay&amp;Tobe</strain>
    </source>
</reference>
<sequence length="111" mass="12727">MSQTLQGHAGRGKELFIKFCAECHTISDNDDRDTIGFSLLDIDRQEIGGTAADFDYSNTCAEIGTIWTMSKLDCFLQTHSYNKDFTSQKDRRDLIAYMYYMSKAKLGRFEL</sequence>
<comment type="function">
    <text evidence="1">Electron carrier protein. The oxidized form of the cytochrome c heme group can accept an electron from the heme group of the cytochrome c1 subunit of cytochrome reductase. Cytochrome c then transfers this electron to the cytochrome oxidase complex, the final protein carrier in the mitochondrial electron-transport chain.</text>
</comment>
<name>A0AAD7ZNU7_DIPPU</name>
<evidence type="ECO:0000313" key="8">
    <source>
        <dbReference type="EMBL" id="KAJ9584199.1"/>
    </source>
</evidence>
<keyword evidence="4 6" id="KW-0479">Metal-binding</keyword>
<evidence type="ECO:0000256" key="2">
    <source>
        <dbReference type="ARBA" id="ARBA00006488"/>
    </source>
</evidence>
<feature type="domain" description="Cytochrome c" evidence="7">
    <location>
        <begin position="7"/>
        <end position="102"/>
    </location>
</feature>
<evidence type="ECO:0000256" key="1">
    <source>
        <dbReference type="ARBA" id="ARBA00002555"/>
    </source>
</evidence>
<evidence type="ECO:0000256" key="6">
    <source>
        <dbReference type="PROSITE-ProRule" id="PRU00433"/>
    </source>
</evidence>
<dbReference type="SUPFAM" id="SSF46626">
    <property type="entry name" value="Cytochrome c"/>
    <property type="match status" value="1"/>
</dbReference>
<organism evidence="8 9">
    <name type="scientific">Diploptera punctata</name>
    <name type="common">Pacific beetle cockroach</name>
    <dbReference type="NCBI Taxonomy" id="6984"/>
    <lineage>
        <taxon>Eukaryota</taxon>
        <taxon>Metazoa</taxon>
        <taxon>Ecdysozoa</taxon>
        <taxon>Arthropoda</taxon>
        <taxon>Hexapoda</taxon>
        <taxon>Insecta</taxon>
        <taxon>Pterygota</taxon>
        <taxon>Neoptera</taxon>
        <taxon>Polyneoptera</taxon>
        <taxon>Dictyoptera</taxon>
        <taxon>Blattodea</taxon>
        <taxon>Blaberoidea</taxon>
        <taxon>Blaberidae</taxon>
        <taxon>Diplopterinae</taxon>
        <taxon>Diploptera</taxon>
    </lineage>
</organism>
<evidence type="ECO:0000256" key="4">
    <source>
        <dbReference type="ARBA" id="ARBA00022723"/>
    </source>
</evidence>
<comment type="caution">
    <text evidence="8">The sequence shown here is derived from an EMBL/GenBank/DDBJ whole genome shotgun (WGS) entry which is preliminary data.</text>
</comment>
<accession>A0AAD7ZNU7</accession>
<dbReference type="AlphaFoldDB" id="A0AAD7ZNU7"/>
<dbReference type="Proteomes" id="UP001233999">
    <property type="component" value="Unassembled WGS sequence"/>
</dbReference>
<keyword evidence="9" id="KW-1185">Reference proteome</keyword>
<dbReference type="Gene3D" id="1.10.760.10">
    <property type="entry name" value="Cytochrome c-like domain"/>
    <property type="match status" value="1"/>
</dbReference>
<keyword evidence="3 6" id="KW-0349">Heme</keyword>
<evidence type="ECO:0000313" key="9">
    <source>
        <dbReference type="Proteomes" id="UP001233999"/>
    </source>
</evidence>
<keyword evidence="5 6" id="KW-0408">Iron</keyword>
<proteinExistence type="inferred from homology"/>
<dbReference type="InterPro" id="IPR036909">
    <property type="entry name" value="Cyt_c-like_dom_sf"/>
</dbReference>
<reference evidence="8" key="2">
    <citation type="submission" date="2023-05" db="EMBL/GenBank/DDBJ databases">
        <authorList>
            <person name="Fouks B."/>
        </authorList>
    </citation>
    <scope>NUCLEOTIDE SEQUENCE</scope>
    <source>
        <strain evidence="8">Stay&amp;Tobe</strain>
        <tissue evidence="8">Testes</tissue>
    </source>
</reference>
<evidence type="ECO:0000256" key="3">
    <source>
        <dbReference type="ARBA" id="ARBA00022617"/>
    </source>
</evidence>
<dbReference type="PROSITE" id="PS51007">
    <property type="entry name" value="CYTC"/>
    <property type="match status" value="1"/>
</dbReference>
<dbReference type="GO" id="GO:0046872">
    <property type="term" value="F:metal ion binding"/>
    <property type="evidence" value="ECO:0007669"/>
    <property type="project" value="UniProtKB-KW"/>
</dbReference>
<dbReference type="GO" id="GO:0009055">
    <property type="term" value="F:electron transfer activity"/>
    <property type="evidence" value="ECO:0007669"/>
    <property type="project" value="InterPro"/>
</dbReference>
<evidence type="ECO:0000256" key="5">
    <source>
        <dbReference type="ARBA" id="ARBA00023004"/>
    </source>
</evidence>
<gene>
    <name evidence="8" type="ORF">L9F63_021463</name>
</gene>
<protein>
    <recommendedName>
        <fullName evidence="7">Cytochrome c domain-containing protein</fullName>
    </recommendedName>
</protein>
<dbReference type="InterPro" id="IPR009056">
    <property type="entry name" value="Cyt_c-like_dom"/>
</dbReference>
<dbReference type="GO" id="GO:0020037">
    <property type="term" value="F:heme binding"/>
    <property type="evidence" value="ECO:0007669"/>
    <property type="project" value="InterPro"/>
</dbReference>